<dbReference type="PANTHER" id="PTHR22774">
    <property type="entry name" value="CHOREIN N-TERMINAL DOMAIN-CONTAINING PROTEIN"/>
    <property type="match status" value="1"/>
</dbReference>
<dbReference type="EMBL" id="LVLJ01000837">
    <property type="protein sequence ID" value="OAE32382.1"/>
    <property type="molecule type" value="Genomic_DNA"/>
</dbReference>
<proteinExistence type="predicted"/>
<dbReference type="InterPro" id="IPR026728">
    <property type="entry name" value="BLTP3A/B"/>
</dbReference>
<feature type="compositionally biased region" description="Polar residues" evidence="1">
    <location>
        <begin position="1242"/>
        <end position="1252"/>
    </location>
</feature>
<reference evidence="2" key="1">
    <citation type="submission" date="2016-03" db="EMBL/GenBank/DDBJ databases">
        <title>Mechanisms controlling the formation of the plant cell surface in tip-growing cells are functionally conserved among land plants.</title>
        <authorList>
            <person name="Honkanen S."/>
            <person name="Jones V.A."/>
            <person name="Morieri G."/>
            <person name="Champion C."/>
            <person name="Hetherington A.J."/>
            <person name="Kelly S."/>
            <person name="Saint-Marcoux D."/>
            <person name="Proust H."/>
            <person name="Prescott H."/>
            <person name="Dolan L."/>
        </authorList>
    </citation>
    <scope>NUCLEOTIDE SEQUENCE [LARGE SCALE GENOMIC DNA]</scope>
    <source>
        <tissue evidence="2">Whole gametophyte</tissue>
    </source>
</reference>
<organism evidence="2 3">
    <name type="scientific">Marchantia polymorpha subsp. ruderalis</name>
    <dbReference type="NCBI Taxonomy" id="1480154"/>
    <lineage>
        <taxon>Eukaryota</taxon>
        <taxon>Viridiplantae</taxon>
        <taxon>Streptophyta</taxon>
        <taxon>Embryophyta</taxon>
        <taxon>Marchantiophyta</taxon>
        <taxon>Marchantiopsida</taxon>
        <taxon>Marchantiidae</taxon>
        <taxon>Marchantiales</taxon>
        <taxon>Marchantiaceae</taxon>
        <taxon>Marchantia</taxon>
    </lineage>
</organism>
<comment type="caution">
    <text evidence="2">The sequence shown here is derived from an EMBL/GenBank/DDBJ whole genome shotgun (WGS) entry which is preliminary data.</text>
</comment>
<dbReference type="PANTHER" id="PTHR22774:SF11">
    <property type="entry name" value="CHOREIN N-TERMINAL DOMAIN-CONTAINING PROTEIN"/>
    <property type="match status" value="1"/>
</dbReference>
<evidence type="ECO:0000313" key="2">
    <source>
        <dbReference type="EMBL" id="OAE32382.1"/>
    </source>
</evidence>
<keyword evidence="3" id="KW-1185">Reference proteome</keyword>
<sequence>MESILVRALESKLKYWLRSFTRDQFKLQGRSVHLYNLDLNGDVLHAAIGLPPTLRVAQARVGRFELKLPSLSNVNSEPVVVEIDKLDLVLVETAGNEEAVLVTGTQATTTPTKVASTGYGYADKIADGLTITVGTVNLMLETRGGGGAGGASWTPPLASITIRNLLLYSTNEHWKVVNLTESRKFFANKKCIYVFKKLEWESLSVDLLPHPDMFADENLPDTDSDSSRDNVGAKRMFFGGERFLDSISGAAYITMHRTEQNNPIALEVQVHIPETLCPALSEPGLRALLRFMTGVYVCINRGDVDRKKSTEAAGRTMVKVTVDHVFLCIKDADFQLELLMQSLNYIRASAGDGDCSRTMSRLELGHLFLRDTFSNPSCTLVQPSMRNAPTDFPPVPSFASEKLWPRIYPLDSRLIIRDAAPMMCMFASQTTPAPEPPALASQMVVQCQPLKINLQEESCIRIASFLADGVTVRQGVVTPETSLNAIYFSLKEFDLTVPLKANKSEEEDDDGGFTGVRLHVEGFMVAQSPFLTFRMLDLDGDPACFPFWKGQPVDSSQQRWVMRSTHISVALETGRCDDSAQNSSTDWDAGLWRCVVMAEPCLEAAMVTGDGKPLISVPPPGGIVRLGVSCKSYTCNASSEQLLFVLKMYGYMMDVSQTLVRVSKGLETVHSSAGVHSKTSSRQIAKHHSFARIAPDDSAVIIRLVNLELKLLESVPGQVAVEGPPLVQIFIRGICLKATHRTLGGAAAISSALCFQDVRVECVETELCSPIAPVSLMNAQFKENLRRARSNCDQLNSMEQASASESIPSMTSESSGTDVMLQDDVYPASKQQGSHNVYSTMRSVLWIGDERGSMARAEATTNGNSRIKRTPFLEVAVVHMIPLRKEDVECHSLKVSAKIAGVRLGGGMVYTEALLQRFGVLQPDGSPGEVVNKVMSSLSSGPLADFLRPTAGAIPVSTEDMSFRLLHPSLPHPPFGSYKPNYPRLRIDNKGWEMGRPHDIDLDLQLQDWLFALEGAEGVAEGPSCTEDSVLTREQKCWHTTFRLLKISASGRKLDSEDSPLPTEGSSLRSPVQNIKVRIEGLQALKPILADELFGSGTNDHNWASFKEGFSQSDGYVLAPEKRSGRPVNLNVTNSSGINLEVNLIENTEDPEVRSGHWVVESIQAAVKEPIEVRATKREVEYLVQRCQLEVESASRVAAGVLKLLQLQGPFGQSAIDQLNDIGSGSLEKILTPDKTSRRLSSRGTLPSTSPFSRHKQVGSKVELTVGALEAAVERSRKLCASLRMSLFSSEIGGSSDSDKQLSSKSSLENLSLVAEQLQNMEALISNLKSEIH</sequence>
<gene>
    <name evidence="2" type="ORF">AXG93_3671s1010</name>
</gene>
<protein>
    <submittedName>
        <fullName evidence="2">Uncharacterized protein</fullName>
    </submittedName>
</protein>
<dbReference type="Proteomes" id="UP000077202">
    <property type="component" value="Unassembled WGS sequence"/>
</dbReference>
<feature type="region of interest" description="Disordered" evidence="1">
    <location>
        <begin position="1234"/>
        <end position="1254"/>
    </location>
</feature>
<evidence type="ECO:0000313" key="3">
    <source>
        <dbReference type="Proteomes" id="UP000077202"/>
    </source>
</evidence>
<evidence type="ECO:0000256" key="1">
    <source>
        <dbReference type="SAM" id="MobiDB-lite"/>
    </source>
</evidence>
<name>A0A176WJ51_MARPO</name>
<accession>A0A176WJ51</accession>